<keyword evidence="1" id="KW-0472">Membrane</keyword>
<feature type="transmembrane region" description="Helical" evidence="1">
    <location>
        <begin position="122"/>
        <end position="145"/>
    </location>
</feature>
<evidence type="ECO:0000256" key="1">
    <source>
        <dbReference type="SAM" id="Phobius"/>
    </source>
</evidence>
<gene>
    <name evidence="2" type="ORF">FZC76_04840</name>
</gene>
<keyword evidence="1" id="KW-1133">Transmembrane helix</keyword>
<dbReference type="Proteomes" id="UP000322524">
    <property type="component" value="Unassembled WGS sequence"/>
</dbReference>
<feature type="transmembrane region" description="Helical" evidence="1">
    <location>
        <begin position="61"/>
        <end position="82"/>
    </location>
</feature>
<reference evidence="2 3" key="1">
    <citation type="submission" date="2019-08" db="EMBL/GenBank/DDBJ databases">
        <title>Bacillus genomes from the desert of Cuatro Cienegas, Coahuila.</title>
        <authorList>
            <person name="Olmedo-Alvarez G."/>
        </authorList>
    </citation>
    <scope>NUCLEOTIDE SEQUENCE [LARGE SCALE GENOMIC DNA]</scope>
    <source>
        <strain evidence="2 3">CH28_1T</strain>
    </source>
</reference>
<organism evidence="2 3">
    <name type="scientific">Sutcliffiella horikoshii</name>
    <dbReference type="NCBI Taxonomy" id="79883"/>
    <lineage>
        <taxon>Bacteria</taxon>
        <taxon>Bacillati</taxon>
        <taxon>Bacillota</taxon>
        <taxon>Bacilli</taxon>
        <taxon>Bacillales</taxon>
        <taxon>Bacillaceae</taxon>
        <taxon>Sutcliffiella</taxon>
    </lineage>
</organism>
<feature type="transmembrane region" description="Helical" evidence="1">
    <location>
        <begin position="94"/>
        <end position="116"/>
    </location>
</feature>
<proteinExistence type="predicted"/>
<comment type="caution">
    <text evidence="2">The sequence shown here is derived from an EMBL/GenBank/DDBJ whole genome shotgun (WGS) entry which is preliminary data.</text>
</comment>
<dbReference type="EMBL" id="VTEV01000002">
    <property type="protein sequence ID" value="TYS69566.1"/>
    <property type="molecule type" value="Genomic_DNA"/>
</dbReference>
<name>A0A5D4T5T7_9BACI</name>
<evidence type="ECO:0000313" key="2">
    <source>
        <dbReference type="EMBL" id="TYS69566.1"/>
    </source>
</evidence>
<dbReference type="OrthoDB" id="2871059at2"/>
<dbReference type="STRING" id="79883.GCA_001636495_00756"/>
<accession>A0A5D4T5T7</accession>
<sequence>MELVIYLIFTWFIATYFFFQKKRLLFIENLMLFLFFLFINKCILTMISMNLSLITYSKEPHLFICFWLQRNIIFPLILLIFVNGVFTRSLGIKVIAGVFTVIFTLLTEAMAIHFSIIEYHMWSFFISFVMASCYLVLALGISAFYRRLLAREGMVSS</sequence>
<dbReference type="RefSeq" id="WP_148987144.1">
    <property type="nucleotide sequence ID" value="NZ_VTEV01000002.1"/>
</dbReference>
<feature type="transmembrane region" description="Helical" evidence="1">
    <location>
        <begin position="30"/>
        <end position="49"/>
    </location>
</feature>
<evidence type="ECO:0000313" key="3">
    <source>
        <dbReference type="Proteomes" id="UP000322524"/>
    </source>
</evidence>
<keyword evidence="1" id="KW-0812">Transmembrane</keyword>
<dbReference type="AlphaFoldDB" id="A0A5D4T5T7"/>
<protein>
    <submittedName>
        <fullName evidence="2">Uncharacterized protein</fullName>
    </submittedName>
</protein>